<dbReference type="AlphaFoldDB" id="A0AAU9IPG2"/>
<feature type="compositionally biased region" description="Basic and acidic residues" evidence="1">
    <location>
        <begin position="183"/>
        <end position="204"/>
    </location>
</feature>
<reference evidence="2" key="1">
    <citation type="submission" date="2021-09" db="EMBL/GenBank/DDBJ databases">
        <authorList>
            <consortium name="AG Swart"/>
            <person name="Singh M."/>
            <person name="Singh A."/>
            <person name="Seah K."/>
            <person name="Emmerich C."/>
        </authorList>
    </citation>
    <scope>NUCLEOTIDE SEQUENCE</scope>
    <source>
        <strain evidence="2">ATCC30299</strain>
    </source>
</reference>
<organism evidence="2 3">
    <name type="scientific">Blepharisma stoltei</name>
    <dbReference type="NCBI Taxonomy" id="1481888"/>
    <lineage>
        <taxon>Eukaryota</taxon>
        <taxon>Sar</taxon>
        <taxon>Alveolata</taxon>
        <taxon>Ciliophora</taxon>
        <taxon>Postciliodesmatophora</taxon>
        <taxon>Heterotrichea</taxon>
        <taxon>Heterotrichida</taxon>
        <taxon>Blepharismidae</taxon>
        <taxon>Blepharisma</taxon>
    </lineage>
</organism>
<evidence type="ECO:0000313" key="2">
    <source>
        <dbReference type="EMBL" id="CAG9315053.1"/>
    </source>
</evidence>
<name>A0AAU9IPG2_9CILI</name>
<dbReference type="EMBL" id="CAJZBQ010000013">
    <property type="protein sequence ID" value="CAG9315053.1"/>
    <property type="molecule type" value="Genomic_DNA"/>
</dbReference>
<protein>
    <submittedName>
        <fullName evidence="2">Uncharacterized protein</fullName>
    </submittedName>
</protein>
<feature type="region of interest" description="Disordered" evidence="1">
    <location>
        <begin position="183"/>
        <end position="241"/>
    </location>
</feature>
<gene>
    <name evidence="2" type="ORF">BSTOLATCC_MIC12829</name>
</gene>
<comment type="caution">
    <text evidence="2">The sequence shown here is derived from an EMBL/GenBank/DDBJ whole genome shotgun (WGS) entry which is preliminary data.</text>
</comment>
<sequence>MDLQTDEIQNPGQIFEKPKQFSVEMLMDKSDEELQVALEELRKKDLQYSGVLLQSLLPSQGRCPVCTLKVPCKHYSSIDQIPKQKPVHAKRSVSPILNLSCNLETPESSSLSVYSASSGQKSLQMRFRTSDGTVYQDILNHPQRRKSLEEYRKLKQIEKIEIYRENKLRKEIEKIEELKRQQAEEKEKLREAEEKRKKYAEKQKAKIRAYRGAEMNKKKPVEGETEIKIKNRSVDEPKRRPNNIKLFRLQELRRKKKNLDYIIDLQFENLEKEKKQRMNQEK</sequence>
<feature type="compositionally biased region" description="Basic and acidic residues" evidence="1">
    <location>
        <begin position="214"/>
        <end position="239"/>
    </location>
</feature>
<evidence type="ECO:0000256" key="1">
    <source>
        <dbReference type="SAM" id="MobiDB-lite"/>
    </source>
</evidence>
<proteinExistence type="predicted"/>
<accession>A0AAU9IPG2</accession>
<dbReference type="Proteomes" id="UP001162131">
    <property type="component" value="Unassembled WGS sequence"/>
</dbReference>
<keyword evidence="3" id="KW-1185">Reference proteome</keyword>
<evidence type="ECO:0000313" key="3">
    <source>
        <dbReference type="Proteomes" id="UP001162131"/>
    </source>
</evidence>